<comment type="caution">
    <text evidence="2">The sequence shown here is derived from an EMBL/GenBank/DDBJ whole genome shotgun (WGS) entry which is preliminary data.</text>
</comment>
<dbReference type="AlphaFoldDB" id="A0A409XTI2"/>
<evidence type="ECO:0000259" key="1">
    <source>
        <dbReference type="Pfam" id="PF05746"/>
    </source>
</evidence>
<keyword evidence="3" id="KW-1185">Reference proteome</keyword>
<dbReference type="GO" id="GO:0005524">
    <property type="term" value="F:ATP binding"/>
    <property type="evidence" value="ECO:0007669"/>
    <property type="project" value="InterPro"/>
</dbReference>
<evidence type="ECO:0000313" key="2">
    <source>
        <dbReference type="EMBL" id="PPQ94142.1"/>
    </source>
</evidence>
<evidence type="ECO:0000313" key="3">
    <source>
        <dbReference type="Proteomes" id="UP000283269"/>
    </source>
</evidence>
<name>A0A409XTI2_PSICY</name>
<organism evidence="2 3">
    <name type="scientific">Psilocybe cyanescens</name>
    <dbReference type="NCBI Taxonomy" id="93625"/>
    <lineage>
        <taxon>Eukaryota</taxon>
        <taxon>Fungi</taxon>
        <taxon>Dikarya</taxon>
        <taxon>Basidiomycota</taxon>
        <taxon>Agaricomycotina</taxon>
        <taxon>Agaricomycetes</taxon>
        <taxon>Agaricomycetidae</taxon>
        <taxon>Agaricales</taxon>
        <taxon>Agaricineae</taxon>
        <taxon>Strophariaceae</taxon>
        <taxon>Psilocybe</taxon>
    </lineage>
</organism>
<dbReference type="STRING" id="93625.A0A409XTI2"/>
<dbReference type="EMBL" id="NHYD01000451">
    <property type="protein sequence ID" value="PPQ94142.1"/>
    <property type="molecule type" value="Genomic_DNA"/>
</dbReference>
<dbReference type="InterPro" id="IPR009080">
    <property type="entry name" value="tRNAsynth_Ia_anticodon-bd"/>
</dbReference>
<dbReference type="GO" id="GO:0004814">
    <property type="term" value="F:arginine-tRNA ligase activity"/>
    <property type="evidence" value="ECO:0007669"/>
    <property type="project" value="InterPro"/>
</dbReference>
<gene>
    <name evidence="2" type="ORF">CVT25_007980</name>
</gene>
<dbReference type="SUPFAM" id="SSF47323">
    <property type="entry name" value="Anticodon-binding domain of a subclass of class I aminoacyl-tRNA synthetases"/>
    <property type="match status" value="1"/>
</dbReference>
<dbReference type="Pfam" id="PF05746">
    <property type="entry name" value="DALR_1"/>
    <property type="match status" value="1"/>
</dbReference>
<reference evidence="2 3" key="1">
    <citation type="journal article" date="2018" name="Evol. Lett.">
        <title>Horizontal gene cluster transfer increased hallucinogenic mushroom diversity.</title>
        <authorList>
            <person name="Reynolds H.T."/>
            <person name="Vijayakumar V."/>
            <person name="Gluck-Thaler E."/>
            <person name="Korotkin H.B."/>
            <person name="Matheny P.B."/>
            <person name="Slot J.C."/>
        </authorList>
    </citation>
    <scope>NUCLEOTIDE SEQUENCE [LARGE SCALE GENOMIC DNA]</scope>
    <source>
        <strain evidence="2 3">2631</strain>
    </source>
</reference>
<dbReference type="OrthoDB" id="3246743at2759"/>
<dbReference type="InterPro" id="IPR008909">
    <property type="entry name" value="DALR_anticod-bd"/>
</dbReference>
<sequence>MSITKGTAVFLDVIDIIKDAGNGMHAQTLKNEEKYKAVVDLEQTALRLGLCRISKYTFKWVCVKSFKGDTGPTPPYALRLSYTRICSIAFLLATYPDVMKIAMKNQKPSSIVTLAFRLAHAISSAWDAVDVMGEEDE</sequence>
<dbReference type="Proteomes" id="UP000283269">
    <property type="component" value="Unassembled WGS sequence"/>
</dbReference>
<protein>
    <recommendedName>
        <fullName evidence="1">DALR anticodon binding domain-containing protein</fullName>
    </recommendedName>
</protein>
<dbReference type="Gene3D" id="1.10.730.10">
    <property type="entry name" value="Isoleucyl-tRNA Synthetase, Domain 1"/>
    <property type="match status" value="1"/>
</dbReference>
<dbReference type="GO" id="GO:0006420">
    <property type="term" value="P:arginyl-tRNA aminoacylation"/>
    <property type="evidence" value="ECO:0007669"/>
    <property type="project" value="InterPro"/>
</dbReference>
<dbReference type="InParanoid" id="A0A409XTI2"/>
<proteinExistence type="predicted"/>
<feature type="domain" description="DALR anticodon binding" evidence="1">
    <location>
        <begin position="88"/>
        <end position="137"/>
    </location>
</feature>
<accession>A0A409XTI2</accession>